<comment type="caution">
    <text evidence="1">The sequence shown here is derived from an EMBL/GenBank/DDBJ whole genome shotgun (WGS) entry which is preliminary data.</text>
</comment>
<reference evidence="1" key="1">
    <citation type="submission" date="2020-06" db="EMBL/GenBank/DDBJ databases">
        <title>WGS assembly of Ceratodon purpureus strain R40.</title>
        <authorList>
            <person name="Carey S.B."/>
            <person name="Jenkins J."/>
            <person name="Shu S."/>
            <person name="Lovell J.T."/>
            <person name="Sreedasyam A."/>
            <person name="Maumus F."/>
            <person name="Tiley G.P."/>
            <person name="Fernandez-Pozo N."/>
            <person name="Barry K."/>
            <person name="Chen C."/>
            <person name="Wang M."/>
            <person name="Lipzen A."/>
            <person name="Daum C."/>
            <person name="Saski C.A."/>
            <person name="Payton A.C."/>
            <person name="Mcbreen J.C."/>
            <person name="Conrad R.E."/>
            <person name="Kollar L.M."/>
            <person name="Olsson S."/>
            <person name="Huttunen S."/>
            <person name="Landis J.B."/>
            <person name="Wickett N.J."/>
            <person name="Johnson M.G."/>
            <person name="Rensing S.A."/>
            <person name="Grimwood J."/>
            <person name="Schmutz J."/>
            <person name="Mcdaniel S.F."/>
        </authorList>
    </citation>
    <scope>NUCLEOTIDE SEQUENCE</scope>
    <source>
        <strain evidence="1">R40</strain>
    </source>
</reference>
<accession>A0A8T0ITA9</accession>
<organism evidence="1 2">
    <name type="scientific">Ceratodon purpureus</name>
    <name type="common">Fire moss</name>
    <name type="synonym">Dicranum purpureum</name>
    <dbReference type="NCBI Taxonomy" id="3225"/>
    <lineage>
        <taxon>Eukaryota</taxon>
        <taxon>Viridiplantae</taxon>
        <taxon>Streptophyta</taxon>
        <taxon>Embryophyta</taxon>
        <taxon>Bryophyta</taxon>
        <taxon>Bryophytina</taxon>
        <taxon>Bryopsida</taxon>
        <taxon>Dicranidae</taxon>
        <taxon>Pseudoditrichales</taxon>
        <taxon>Ditrichaceae</taxon>
        <taxon>Ceratodon</taxon>
    </lineage>
</organism>
<evidence type="ECO:0000313" key="1">
    <source>
        <dbReference type="EMBL" id="KAG0586001.1"/>
    </source>
</evidence>
<protein>
    <submittedName>
        <fullName evidence="1">Uncharacterized protein</fullName>
    </submittedName>
</protein>
<dbReference type="EMBL" id="CM026422">
    <property type="protein sequence ID" value="KAG0586001.1"/>
    <property type="molecule type" value="Genomic_DNA"/>
</dbReference>
<evidence type="ECO:0000313" key="2">
    <source>
        <dbReference type="Proteomes" id="UP000822688"/>
    </source>
</evidence>
<dbReference type="Proteomes" id="UP000822688">
    <property type="component" value="Chromosome 2"/>
</dbReference>
<dbReference type="AlphaFoldDB" id="A0A8T0ITA9"/>
<proteinExistence type="predicted"/>
<gene>
    <name evidence="1" type="ORF">KC19_2G055500</name>
</gene>
<keyword evidence="2" id="KW-1185">Reference proteome</keyword>
<name>A0A8T0ITA9_CERPU</name>
<sequence length="112" mass="12561">MHAWMDWLGQGMAAVSGWGGEDVVGWDRGAVSMASLMFVSLLNLSCVCVCMGSEVIWSVRLQELHVESSVEVPWLWRWVNFVAVWQHCSRSYHSFCAWVDSGYHCFGGLCGV</sequence>